<dbReference type="Proteomes" id="UP000016584">
    <property type="component" value="Unassembled WGS sequence"/>
</dbReference>
<feature type="transmembrane region" description="Helical" evidence="1">
    <location>
        <begin position="42"/>
        <end position="60"/>
    </location>
</feature>
<dbReference type="PATRIC" id="fig|1346330.5.peg.4203"/>
<organism evidence="2 3">
    <name type="scientific">Sphingobacterium paucimobilis HER1398</name>
    <dbReference type="NCBI Taxonomy" id="1346330"/>
    <lineage>
        <taxon>Bacteria</taxon>
        <taxon>Pseudomonadati</taxon>
        <taxon>Bacteroidota</taxon>
        <taxon>Sphingobacteriia</taxon>
        <taxon>Sphingobacteriales</taxon>
        <taxon>Sphingobacteriaceae</taxon>
        <taxon>Sphingobacterium</taxon>
    </lineage>
</organism>
<protein>
    <submittedName>
        <fullName evidence="2">Uncharacterized protein</fullName>
    </submittedName>
</protein>
<evidence type="ECO:0000256" key="1">
    <source>
        <dbReference type="SAM" id="Phobius"/>
    </source>
</evidence>
<keyword evidence="3" id="KW-1185">Reference proteome</keyword>
<accession>U2IXP1</accession>
<proteinExistence type="predicted"/>
<dbReference type="eggNOG" id="ENOG50342NX">
    <property type="taxonomic scope" value="Bacteria"/>
</dbReference>
<keyword evidence="1" id="KW-0812">Transmembrane</keyword>
<feature type="transmembrane region" description="Helical" evidence="1">
    <location>
        <begin position="12"/>
        <end position="36"/>
    </location>
</feature>
<sequence>MNRKFLSPTYLAFSCSRLGPIVLWVAVPVSVIYFMTNERDPVLLLCVLLTCAVFVSYLCISEYFRLKKNIHLCRVILEDEHLRIDDVIYQSDQIDQIASVRLVNALDKYYLYLVEIKMVNGDKHYFLDKPMNWRFESPTIRLLKRHNLLSTKVNNQQVEKDGFSSLYG</sequence>
<dbReference type="AlphaFoldDB" id="U2IXP1"/>
<comment type="caution">
    <text evidence="2">The sequence shown here is derived from an EMBL/GenBank/DDBJ whole genome shotgun (WGS) entry which is preliminary data.</text>
</comment>
<dbReference type="EMBL" id="ATDL01000022">
    <property type="protein sequence ID" value="ERJ57469.1"/>
    <property type="molecule type" value="Genomic_DNA"/>
</dbReference>
<evidence type="ECO:0000313" key="2">
    <source>
        <dbReference type="EMBL" id="ERJ57469.1"/>
    </source>
</evidence>
<reference evidence="2 3" key="1">
    <citation type="journal article" date="2013" name="Genome Announc.">
        <title>The Draft Genome Sequence of Sphingomonas paucimobilis Strain HER1398 (Proteobacteria), Host to the Giant PAU Phage, Indicates That It Is a Member of the Genus Sphingobacterium (Bacteroidetes).</title>
        <authorList>
            <person name="White R.A.III."/>
            <person name="Suttle C.A."/>
        </authorList>
    </citation>
    <scope>NUCLEOTIDE SEQUENCE [LARGE SCALE GENOMIC DNA]</scope>
    <source>
        <strain evidence="2 3">HER1398</strain>
    </source>
</reference>
<gene>
    <name evidence="2" type="ORF">M472_01690</name>
</gene>
<keyword evidence="1" id="KW-1133">Transmembrane helix</keyword>
<dbReference type="PROSITE" id="PS51257">
    <property type="entry name" value="PROKAR_LIPOPROTEIN"/>
    <property type="match status" value="1"/>
</dbReference>
<name>U2IXP1_9SPHI</name>
<keyword evidence="1" id="KW-0472">Membrane</keyword>
<evidence type="ECO:0000313" key="3">
    <source>
        <dbReference type="Proteomes" id="UP000016584"/>
    </source>
</evidence>